<dbReference type="GeneID" id="68613851"/>
<keyword evidence="1" id="KW-0472">Membrane</keyword>
<accession>A0AAV3UNN1</accession>
<sequence>MQRRAAGVYITVFLVIAAGAYSLIGVAQEPTVSVENPDQTLSNQGQKFSIDGRQYNVTSLSGGSAEVAWTNQSATYSAELENNSTVEQDNTTFRLLIPNQSNPNQATLNEVQNLSEDTQTIEQGNETYVVVNGSNNDSANKSLVPVDEYKRQQFGEPETRTLQQGNNFQYQNNSTTIANISTESVLLQWEAPKTTTTSLSSGETADLGPNNQTFVAHGQGGNVVLSSNVDAYNDQNAEISHFHERIAGLWGISILSFLAALLLAMFAFLPFKG</sequence>
<gene>
    <name evidence="2" type="ORF">GCM10025751_42630</name>
</gene>
<keyword evidence="3" id="KW-1185">Reference proteome</keyword>
<reference evidence="2 3" key="1">
    <citation type="journal article" date="2019" name="Int. J. Syst. Evol. Microbiol.">
        <title>The Global Catalogue of Microorganisms (GCM) 10K type strain sequencing project: providing services to taxonomists for standard genome sequencing and annotation.</title>
        <authorList>
            <consortium name="The Broad Institute Genomics Platform"/>
            <consortium name="The Broad Institute Genome Sequencing Center for Infectious Disease"/>
            <person name="Wu L."/>
            <person name="Ma J."/>
        </authorList>
    </citation>
    <scope>NUCLEOTIDE SEQUENCE [LARGE SCALE GENOMIC DNA]</scope>
    <source>
        <strain evidence="2 3">JCM 17504</strain>
    </source>
</reference>
<comment type="caution">
    <text evidence="2">The sequence shown here is derived from an EMBL/GenBank/DDBJ whole genome shotgun (WGS) entry which is preliminary data.</text>
</comment>
<keyword evidence="1" id="KW-1133">Transmembrane helix</keyword>
<name>A0AAV3UNN1_9EURY</name>
<dbReference type="Proteomes" id="UP001501729">
    <property type="component" value="Unassembled WGS sequence"/>
</dbReference>
<evidence type="ECO:0000313" key="3">
    <source>
        <dbReference type="Proteomes" id="UP001501729"/>
    </source>
</evidence>
<dbReference type="RefSeq" id="WP_227773636.1">
    <property type="nucleotide sequence ID" value="NZ_BAABKX010000015.1"/>
</dbReference>
<protein>
    <submittedName>
        <fullName evidence="2">Uncharacterized protein</fullName>
    </submittedName>
</protein>
<dbReference type="EMBL" id="BAABKX010000015">
    <property type="protein sequence ID" value="GAA5058954.1"/>
    <property type="molecule type" value="Genomic_DNA"/>
</dbReference>
<feature type="transmembrane region" description="Helical" evidence="1">
    <location>
        <begin position="247"/>
        <end position="269"/>
    </location>
</feature>
<dbReference type="AlphaFoldDB" id="A0AAV3UNN1"/>
<evidence type="ECO:0000313" key="2">
    <source>
        <dbReference type="EMBL" id="GAA5058954.1"/>
    </source>
</evidence>
<proteinExistence type="predicted"/>
<evidence type="ECO:0000256" key="1">
    <source>
        <dbReference type="SAM" id="Phobius"/>
    </source>
</evidence>
<keyword evidence="1" id="KW-0812">Transmembrane</keyword>
<organism evidence="2 3">
    <name type="scientific">Haladaptatus pallidirubidus</name>
    <dbReference type="NCBI Taxonomy" id="1008152"/>
    <lineage>
        <taxon>Archaea</taxon>
        <taxon>Methanobacteriati</taxon>
        <taxon>Methanobacteriota</taxon>
        <taxon>Stenosarchaea group</taxon>
        <taxon>Halobacteria</taxon>
        <taxon>Halobacteriales</taxon>
        <taxon>Haladaptataceae</taxon>
        <taxon>Haladaptatus</taxon>
    </lineage>
</organism>